<accession>K0RW81</accession>
<dbReference type="Gene3D" id="3.75.10.10">
    <property type="entry name" value="L-arginine/glycine Amidinotransferase, Chain A"/>
    <property type="match status" value="1"/>
</dbReference>
<keyword evidence="1" id="KW-0378">Hydrolase</keyword>
<protein>
    <recommendedName>
        <fullName evidence="5">Agmatine deiminase</fullName>
    </recommendedName>
</protein>
<name>K0RW81_THAOC</name>
<dbReference type="Pfam" id="PF04371">
    <property type="entry name" value="PAD_porph"/>
    <property type="match status" value="1"/>
</dbReference>
<proteinExistence type="predicted"/>
<evidence type="ECO:0000313" key="3">
    <source>
        <dbReference type="EMBL" id="EJK53106.1"/>
    </source>
</evidence>
<reference evidence="3 4" key="1">
    <citation type="journal article" date="2012" name="Genome Biol.">
        <title>Genome and low-iron response of an oceanic diatom adapted to chronic iron limitation.</title>
        <authorList>
            <person name="Lommer M."/>
            <person name="Specht M."/>
            <person name="Roy A.S."/>
            <person name="Kraemer L."/>
            <person name="Andreson R."/>
            <person name="Gutowska M.A."/>
            <person name="Wolf J."/>
            <person name="Bergner S.V."/>
            <person name="Schilhabel M.B."/>
            <person name="Klostermeier U.C."/>
            <person name="Beiko R.G."/>
            <person name="Rosenstiel P."/>
            <person name="Hippler M."/>
            <person name="Laroche J."/>
        </authorList>
    </citation>
    <scope>NUCLEOTIDE SEQUENCE [LARGE SCALE GENOMIC DNA]</scope>
    <source>
        <strain evidence="3 4">CCMP1005</strain>
    </source>
</reference>
<feature type="chain" id="PRO_5003839509" description="Agmatine deiminase" evidence="2">
    <location>
        <begin position="28"/>
        <end position="268"/>
    </location>
</feature>
<evidence type="ECO:0000313" key="4">
    <source>
        <dbReference type="Proteomes" id="UP000266841"/>
    </source>
</evidence>
<keyword evidence="4" id="KW-1185">Reference proteome</keyword>
<comment type="caution">
    <text evidence="3">The sequence shown here is derived from an EMBL/GenBank/DDBJ whole genome shotgun (WGS) entry which is preliminary data.</text>
</comment>
<dbReference type="InterPro" id="IPR007466">
    <property type="entry name" value="Peptidyl-Arg-deiminase_porph"/>
</dbReference>
<evidence type="ECO:0008006" key="5">
    <source>
        <dbReference type="Google" id="ProtNLM"/>
    </source>
</evidence>
<dbReference type="PANTHER" id="PTHR31377:SF0">
    <property type="entry name" value="AGMATINE DEIMINASE-RELATED"/>
    <property type="match status" value="1"/>
</dbReference>
<dbReference type="Proteomes" id="UP000266841">
    <property type="component" value="Unassembled WGS sequence"/>
</dbReference>
<dbReference type="SUPFAM" id="SSF55909">
    <property type="entry name" value="Pentein"/>
    <property type="match status" value="1"/>
</dbReference>
<keyword evidence="2" id="KW-0732">Signal</keyword>
<dbReference type="GO" id="GO:0004668">
    <property type="term" value="F:protein-arginine deiminase activity"/>
    <property type="evidence" value="ECO:0007669"/>
    <property type="project" value="InterPro"/>
</dbReference>
<evidence type="ECO:0000256" key="2">
    <source>
        <dbReference type="SAM" id="SignalP"/>
    </source>
</evidence>
<dbReference type="GO" id="GO:0047632">
    <property type="term" value="F:agmatine deiminase activity"/>
    <property type="evidence" value="ECO:0007669"/>
    <property type="project" value="TreeGrafter"/>
</dbReference>
<feature type="signal peptide" evidence="2">
    <location>
        <begin position="1"/>
        <end position="27"/>
    </location>
</feature>
<organism evidence="3 4">
    <name type="scientific">Thalassiosira oceanica</name>
    <name type="common">Marine diatom</name>
    <dbReference type="NCBI Taxonomy" id="159749"/>
    <lineage>
        <taxon>Eukaryota</taxon>
        <taxon>Sar</taxon>
        <taxon>Stramenopiles</taxon>
        <taxon>Ochrophyta</taxon>
        <taxon>Bacillariophyta</taxon>
        <taxon>Coscinodiscophyceae</taxon>
        <taxon>Thalassiosirophycidae</taxon>
        <taxon>Thalassiosirales</taxon>
        <taxon>Thalassiosiraceae</taxon>
        <taxon>Thalassiosira</taxon>
    </lineage>
</organism>
<evidence type="ECO:0000256" key="1">
    <source>
        <dbReference type="ARBA" id="ARBA00022801"/>
    </source>
</evidence>
<gene>
    <name evidence="3" type="ORF">THAOC_27518</name>
</gene>
<dbReference type="PANTHER" id="PTHR31377">
    <property type="entry name" value="AGMATINE DEIMINASE-RELATED"/>
    <property type="match status" value="1"/>
</dbReference>
<sequence>MASHWDQSKALVWLAWSLSPIWDPAEANDISQELPPPSRSLFLDRLAAGTEIGPHDNFDLNDEIMHSGGNGHYFSTGKAFSTKLLLDDNDCAEGDPCEQQLKDYWMDFKGADLHLFEQLSFTVDGTGHVDMVFLPVNDNTVIIGEWAEEDRWESKRIADDMAAYMIDEGYTVLRTPNWSTCCSEFGPWRNHYTYTNAIIANDVVVISSYGVPQDEVALKVFEAAFPEKTIVQVDSSIIIQRSGALHCMSQHVYDCDGSRRPSSKSGKR</sequence>
<dbReference type="AlphaFoldDB" id="K0RW81"/>
<dbReference type="EMBL" id="AGNL01038488">
    <property type="protein sequence ID" value="EJK53106.1"/>
    <property type="molecule type" value="Genomic_DNA"/>
</dbReference>
<dbReference type="GO" id="GO:0009446">
    <property type="term" value="P:putrescine biosynthetic process"/>
    <property type="evidence" value="ECO:0007669"/>
    <property type="project" value="InterPro"/>
</dbReference>